<dbReference type="PATRIC" id="fig|361183.4.peg.2590"/>
<dbReference type="SUPFAM" id="SSF88946">
    <property type="entry name" value="Sigma2 domain of RNA polymerase sigma factors"/>
    <property type="match status" value="1"/>
</dbReference>
<dbReference type="KEGG" id="aep:AMC99_02635"/>
<proteinExistence type="predicted"/>
<dbReference type="EMBL" id="CP012669">
    <property type="protein sequence ID" value="ALE17908.1"/>
    <property type="molecule type" value="Genomic_DNA"/>
</dbReference>
<protein>
    <recommendedName>
        <fullName evidence="1">RNA polymerase sigma-70 region 2 domain-containing protein</fullName>
    </recommendedName>
</protein>
<evidence type="ECO:0000313" key="3">
    <source>
        <dbReference type="Proteomes" id="UP000057938"/>
    </source>
</evidence>
<dbReference type="GO" id="GO:0006352">
    <property type="term" value="P:DNA-templated transcription initiation"/>
    <property type="evidence" value="ECO:0007669"/>
    <property type="project" value="InterPro"/>
</dbReference>
<accession>A0A0M4MVW0</accession>
<dbReference type="InterPro" id="IPR013325">
    <property type="entry name" value="RNA_pol_sigma_r2"/>
</dbReference>
<dbReference type="STRING" id="361183.AMC99_02635"/>
<dbReference type="Proteomes" id="UP000057938">
    <property type="component" value="Chromosome"/>
</dbReference>
<keyword evidence="3" id="KW-1185">Reference proteome</keyword>
<dbReference type="GO" id="GO:0003700">
    <property type="term" value="F:DNA-binding transcription factor activity"/>
    <property type="evidence" value="ECO:0007669"/>
    <property type="project" value="InterPro"/>
</dbReference>
<sequence>MGYDCDIGAMAIRLRDARERSQGRPSLRWDREFAKLFDLLAPQRRQFIRRFGLTDMAEDAEQACRIGLFRAVESYDASKAAFATHAIWQMRGELQGLRHRMRLDQRRSARNAGITTVSLEARIAAAEARGTSLQIVDAQAQESVERAASDRMARDWLDRMLDGIASPAAERRIIRRAIFDEAGAPRIDRATAERHRQITRRTFRNCARLLAA</sequence>
<dbReference type="Pfam" id="PF04542">
    <property type="entry name" value="Sigma70_r2"/>
    <property type="match status" value="1"/>
</dbReference>
<feature type="domain" description="RNA polymerase sigma-70 region 2" evidence="1">
    <location>
        <begin position="37"/>
        <end position="94"/>
    </location>
</feature>
<dbReference type="AlphaFoldDB" id="A0A0M4MVW0"/>
<name>A0A0M4MVW0_9SPHN</name>
<evidence type="ECO:0000313" key="2">
    <source>
        <dbReference type="EMBL" id="ALE17908.1"/>
    </source>
</evidence>
<gene>
    <name evidence="2" type="ORF">AMC99_02635</name>
</gene>
<dbReference type="Gene3D" id="1.10.1740.10">
    <property type="match status" value="1"/>
</dbReference>
<reference evidence="2 3" key="1">
    <citation type="submission" date="2015-09" db="EMBL/GenBank/DDBJ databases">
        <title>Complete genome sequence of a benzo[a]pyrene-degrading bacterium Altererythrobacter epoxidivorans CGMCC 1.7731T.</title>
        <authorList>
            <person name="Li Z."/>
            <person name="Cheng H."/>
            <person name="Huo Y."/>
            <person name="Xu X."/>
        </authorList>
    </citation>
    <scope>NUCLEOTIDE SEQUENCE [LARGE SCALE GENOMIC DNA]</scope>
    <source>
        <strain evidence="2 3">CGMCC 1.7731</strain>
    </source>
</reference>
<organism evidence="2 3">
    <name type="scientific">Altererythrobacter epoxidivorans</name>
    <dbReference type="NCBI Taxonomy" id="361183"/>
    <lineage>
        <taxon>Bacteria</taxon>
        <taxon>Pseudomonadati</taxon>
        <taxon>Pseudomonadota</taxon>
        <taxon>Alphaproteobacteria</taxon>
        <taxon>Sphingomonadales</taxon>
        <taxon>Erythrobacteraceae</taxon>
        <taxon>Altererythrobacter</taxon>
    </lineage>
</organism>
<dbReference type="OrthoDB" id="7427418at2"/>
<dbReference type="InterPro" id="IPR007627">
    <property type="entry name" value="RNA_pol_sigma70_r2"/>
</dbReference>
<evidence type="ECO:0000259" key="1">
    <source>
        <dbReference type="Pfam" id="PF04542"/>
    </source>
</evidence>